<dbReference type="AlphaFoldDB" id="B4K0V4"/>
<dbReference type="Proteomes" id="UP000001070">
    <property type="component" value="Unassembled WGS sequence"/>
</dbReference>
<sequence>MSDVSDTATDGDAPDTAVPSCSPSLAWQISEHRYNLRSCLASSNSNNNNNANIMANTNNPNSYNNYIKKNTASNKNNVHKNIQNTNNANNNTNKNTKNNININVNHFSCNNAMEEMVPPSSSTRSEVIRDEDPNLSTAAEISDCSLSNAPNVDTVEIWPTRPYKPPPIIAEGITNVIELLDSLTAQMQWW</sequence>
<proteinExistence type="predicted"/>
<dbReference type="HOGENOM" id="CLU_066084_0_0_1"/>
<gene>
    <name evidence="2" type="primary">Dgri\GH23461</name>
    <name evidence="2" type="ORF">Dgri_GH23461</name>
</gene>
<evidence type="ECO:0000256" key="1">
    <source>
        <dbReference type="SAM" id="MobiDB-lite"/>
    </source>
</evidence>
<dbReference type="EMBL" id="CH916584">
    <property type="protein sequence ID" value="EDV93953.1"/>
    <property type="molecule type" value="Genomic_DNA"/>
</dbReference>
<protein>
    <submittedName>
        <fullName evidence="2">GH23461</fullName>
    </submittedName>
</protein>
<feature type="compositionally biased region" description="Low complexity" evidence="1">
    <location>
        <begin position="1"/>
        <end position="17"/>
    </location>
</feature>
<feature type="region of interest" description="Disordered" evidence="1">
    <location>
        <begin position="1"/>
        <end position="21"/>
    </location>
</feature>
<accession>B4K0V4</accession>
<reference evidence="2 3" key="1">
    <citation type="journal article" date="2007" name="Nature">
        <title>Evolution of genes and genomes on the Drosophila phylogeny.</title>
        <authorList>
            <consortium name="Drosophila 12 Genomes Consortium"/>
            <person name="Clark A.G."/>
            <person name="Eisen M.B."/>
            <person name="Smith D.R."/>
            <person name="Bergman C.M."/>
            <person name="Oliver B."/>
            <person name="Markow T.A."/>
            <person name="Kaufman T.C."/>
            <person name="Kellis M."/>
            <person name="Gelbart W."/>
            <person name="Iyer V.N."/>
            <person name="Pollard D.A."/>
            <person name="Sackton T.B."/>
            <person name="Larracuente A.M."/>
            <person name="Singh N.D."/>
            <person name="Abad J.P."/>
            <person name="Abt D.N."/>
            <person name="Adryan B."/>
            <person name="Aguade M."/>
            <person name="Akashi H."/>
            <person name="Anderson W.W."/>
            <person name="Aquadro C.F."/>
            <person name="Ardell D.H."/>
            <person name="Arguello R."/>
            <person name="Artieri C.G."/>
            <person name="Barbash D.A."/>
            <person name="Barker D."/>
            <person name="Barsanti P."/>
            <person name="Batterham P."/>
            <person name="Batzoglou S."/>
            <person name="Begun D."/>
            <person name="Bhutkar A."/>
            <person name="Blanco E."/>
            <person name="Bosak S.A."/>
            <person name="Bradley R.K."/>
            <person name="Brand A.D."/>
            <person name="Brent M.R."/>
            <person name="Brooks A.N."/>
            <person name="Brown R.H."/>
            <person name="Butlin R.K."/>
            <person name="Caggese C."/>
            <person name="Calvi B.R."/>
            <person name="Bernardo de Carvalho A."/>
            <person name="Caspi A."/>
            <person name="Castrezana S."/>
            <person name="Celniker S.E."/>
            <person name="Chang J.L."/>
            <person name="Chapple C."/>
            <person name="Chatterji S."/>
            <person name="Chinwalla A."/>
            <person name="Civetta A."/>
            <person name="Clifton S.W."/>
            <person name="Comeron J.M."/>
            <person name="Costello J.C."/>
            <person name="Coyne J.A."/>
            <person name="Daub J."/>
            <person name="David R.G."/>
            <person name="Delcher A.L."/>
            <person name="Delehaunty K."/>
            <person name="Do C.B."/>
            <person name="Ebling H."/>
            <person name="Edwards K."/>
            <person name="Eickbush T."/>
            <person name="Evans J.D."/>
            <person name="Filipski A."/>
            <person name="Findeiss S."/>
            <person name="Freyhult E."/>
            <person name="Fulton L."/>
            <person name="Fulton R."/>
            <person name="Garcia A.C."/>
            <person name="Gardiner A."/>
            <person name="Garfield D.A."/>
            <person name="Garvin B.E."/>
            <person name="Gibson G."/>
            <person name="Gilbert D."/>
            <person name="Gnerre S."/>
            <person name="Godfrey J."/>
            <person name="Good R."/>
            <person name="Gotea V."/>
            <person name="Gravely B."/>
            <person name="Greenberg A.J."/>
            <person name="Griffiths-Jones S."/>
            <person name="Gross S."/>
            <person name="Guigo R."/>
            <person name="Gustafson E.A."/>
            <person name="Haerty W."/>
            <person name="Hahn M.W."/>
            <person name="Halligan D.L."/>
            <person name="Halpern A.L."/>
            <person name="Halter G.M."/>
            <person name="Han M.V."/>
            <person name="Heger A."/>
            <person name="Hillier L."/>
            <person name="Hinrichs A.S."/>
            <person name="Holmes I."/>
            <person name="Hoskins R.A."/>
            <person name="Hubisz M.J."/>
            <person name="Hultmark D."/>
            <person name="Huntley M.A."/>
            <person name="Jaffe D.B."/>
            <person name="Jagadeeshan S."/>
            <person name="Jeck W.R."/>
            <person name="Johnson J."/>
            <person name="Jones C.D."/>
            <person name="Jordan W.C."/>
            <person name="Karpen G.H."/>
            <person name="Kataoka E."/>
            <person name="Keightley P.D."/>
            <person name="Kheradpour P."/>
            <person name="Kirkness E.F."/>
            <person name="Koerich L.B."/>
            <person name="Kristiansen K."/>
            <person name="Kudrna D."/>
            <person name="Kulathinal R.J."/>
            <person name="Kumar S."/>
            <person name="Kwok R."/>
            <person name="Lander E."/>
            <person name="Langley C.H."/>
            <person name="Lapoint R."/>
            <person name="Lazzaro B.P."/>
            <person name="Lee S.J."/>
            <person name="Levesque L."/>
            <person name="Li R."/>
            <person name="Lin C.F."/>
            <person name="Lin M.F."/>
            <person name="Lindblad-Toh K."/>
            <person name="Llopart A."/>
            <person name="Long M."/>
            <person name="Low L."/>
            <person name="Lozovsky E."/>
            <person name="Lu J."/>
            <person name="Luo M."/>
            <person name="Machado C.A."/>
            <person name="Makalowski W."/>
            <person name="Marzo M."/>
            <person name="Matsuda M."/>
            <person name="Matzkin L."/>
            <person name="McAllister B."/>
            <person name="McBride C.S."/>
            <person name="McKernan B."/>
            <person name="McKernan K."/>
            <person name="Mendez-Lago M."/>
            <person name="Minx P."/>
            <person name="Mollenhauer M.U."/>
            <person name="Montooth K."/>
            <person name="Mount S.M."/>
            <person name="Mu X."/>
            <person name="Myers E."/>
            <person name="Negre B."/>
            <person name="Newfeld S."/>
            <person name="Nielsen R."/>
            <person name="Noor M.A."/>
            <person name="O'Grady P."/>
            <person name="Pachter L."/>
            <person name="Papaceit M."/>
            <person name="Parisi M.J."/>
            <person name="Parisi M."/>
            <person name="Parts L."/>
            <person name="Pedersen J.S."/>
            <person name="Pesole G."/>
            <person name="Phillippy A.M."/>
            <person name="Ponting C.P."/>
            <person name="Pop M."/>
            <person name="Porcelli D."/>
            <person name="Powell J.R."/>
            <person name="Prohaska S."/>
            <person name="Pruitt K."/>
            <person name="Puig M."/>
            <person name="Quesneville H."/>
            <person name="Ram K.R."/>
            <person name="Rand D."/>
            <person name="Rasmussen M.D."/>
            <person name="Reed L.K."/>
            <person name="Reenan R."/>
            <person name="Reily A."/>
            <person name="Remington K.A."/>
            <person name="Rieger T.T."/>
            <person name="Ritchie M.G."/>
            <person name="Robin C."/>
            <person name="Rogers Y.H."/>
            <person name="Rohde C."/>
            <person name="Rozas J."/>
            <person name="Rubenfield M.J."/>
            <person name="Ruiz A."/>
            <person name="Russo S."/>
            <person name="Salzberg S.L."/>
            <person name="Sanchez-Gracia A."/>
            <person name="Saranga D.J."/>
            <person name="Sato H."/>
            <person name="Schaeffer S.W."/>
            <person name="Schatz M.C."/>
            <person name="Schlenke T."/>
            <person name="Schwartz R."/>
            <person name="Segarra C."/>
            <person name="Singh R.S."/>
            <person name="Sirot L."/>
            <person name="Sirota M."/>
            <person name="Sisneros N.B."/>
            <person name="Smith C.D."/>
            <person name="Smith T.F."/>
            <person name="Spieth J."/>
            <person name="Stage D.E."/>
            <person name="Stark A."/>
            <person name="Stephan W."/>
            <person name="Strausberg R.L."/>
            <person name="Strempel S."/>
            <person name="Sturgill D."/>
            <person name="Sutton G."/>
            <person name="Sutton G.G."/>
            <person name="Tao W."/>
            <person name="Teichmann S."/>
            <person name="Tobari Y.N."/>
            <person name="Tomimura Y."/>
            <person name="Tsolas J.M."/>
            <person name="Valente V.L."/>
            <person name="Venter E."/>
            <person name="Venter J.C."/>
            <person name="Vicario S."/>
            <person name="Vieira F.G."/>
            <person name="Vilella A.J."/>
            <person name="Villasante A."/>
            <person name="Walenz B."/>
            <person name="Wang J."/>
            <person name="Wasserman M."/>
            <person name="Watts T."/>
            <person name="Wilson D."/>
            <person name="Wilson R.K."/>
            <person name="Wing R.A."/>
            <person name="Wolfner M.F."/>
            <person name="Wong A."/>
            <person name="Wong G.K."/>
            <person name="Wu C.I."/>
            <person name="Wu G."/>
            <person name="Yamamoto D."/>
            <person name="Yang H.P."/>
            <person name="Yang S.P."/>
            <person name="Yorke J.A."/>
            <person name="Yoshida K."/>
            <person name="Zdobnov E."/>
            <person name="Zhang P."/>
            <person name="Zhang Y."/>
            <person name="Zimin A.V."/>
            <person name="Baldwin J."/>
            <person name="Abdouelleil A."/>
            <person name="Abdulkadir J."/>
            <person name="Abebe A."/>
            <person name="Abera B."/>
            <person name="Abreu J."/>
            <person name="Acer S.C."/>
            <person name="Aftuck L."/>
            <person name="Alexander A."/>
            <person name="An P."/>
            <person name="Anderson E."/>
            <person name="Anderson S."/>
            <person name="Arachi H."/>
            <person name="Azer M."/>
            <person name="Bachantsang P."/>
            <person name="Barry A."/>
            <person name="Bayul T."/>
            <person name="Berlin A."/>
            <person name="Bessette D."/>
            <person name="Bloom T."/>
            <person name="Blye J."/>
            <person name="Boguslavskiy L."/>
            <person name="Bonnet C."/>
            <person name="Boukhgalter B."/>
            <person name="Bourzgui I."/>
            <person name="Brown A."/>
            <person name="Cahill P."/>
            <person name="Channer S."/>
            <person name="Cheshatsang Y."/>
            <person name="Chuda L."/>
            <person name="Citroen M."/>
            <person name="Collymore A."/>
            <person name="Cooke P."/>
            <person name="Costello M."/>
            <person name="D'Aco K."/>
            <person name="Daza R."/>
            <person name="De Haan G."/>
            <person name="DeGray S."/>
            <person name="DeMaso C."/>
            <person name="Dhargay N."/>
            <person name="Dooley K."/>
            <person name="Dooley E."/>
            <person name="Doricent M."/>
            <person name="Dorje P."/>
            <person name="Dorjee K."/>
            <person name="Dupes A."/>
            <person name="Elong R."/>
            <person name="Falk J."/>
            <person name="Farina A."/>
            <person name="Faro S."/>
            <person name="Ferguson D."/>
            <person name="Fisher S."/>
            <person name="Foley C.D."/>
            <person name="Franke A."/>
            <person name="Friedrich D."/>
            <person name="Gadbois L."/>
            <person name="Gearin G."/>
            <person name="Gearin C.R."/>
            <person name="Giannoukos G."/>
            <person name="Goode T."/>
            <person name="Graham J."/>
            <person name="Grandbois E."/>
            <person name="Grewal S."/>
            <person name="Gyaltsen K."/>
            <person name="Hafez N."/>
            <person name="Hagos B."/>
            <person name="Hall J."/>
            <person name="Henson C."/>
            <person name="Hollinger A."/>
            <person name="Honan T."/>
            <person name="Huard M.D."/>
            <person name="Hughes L."/>
            <person name="Hurhula B."/>
            <person name="Husby M.E."/>
            <person name="Kamat A."/>
            <person name="Kanga B."/>
            <person name="Kashin S."/>
            <person name="Khazanovich D."/>
            <person name="Kisner P."/>
            <person name="Lance K."/>
            <person name="Lara M."/>
            <person name="Lee W."/>
            <person name="Lennon N."/>
            <person name="Letendre F."/>
            <person name="LeVine R."/>
            <person name="Lipovsky A."/>
            <person name="Liu X."/>
            <person name="Liu J."/>
            <person name="Liu S."/>
            <person name="Lokyitsang T."/>
            <person name="Lokyitsang Y."/>
            <person name="Lubonja R."/>
            <person name="Lui A."/>
            <person name="MacDonald P."/>
            <person name="Magnisalis V."/>
            <person name="Maru K."/>
            <person name="Matthews C."/>
            <person name="McCusker W."/>
            <person name="McDonough S."/>
            <person name="Mehta T."/>
            <person name="Meldrim J."/>
            <person name="Meneus L."/>
            <person name="Mihai O."/>
            <person name="Mihalev A."/>
            <person name="Mihova T."/>
            <person name="Mittelman R."/>
            <person name="Mlenga V."/>
            <person name="Montmayeur A."/>
            <person name="Mulrain L."/>
            <person name="Navidi A."/>
            <person name="Naylor J."/>
            <person name="Negash T."/>
            <person name="Nguyen T."/>
            <person name="Nguyen N."/>
            <person name="Nicol R."/>
            <person name="Norbu C."/>
            <person name="Norbu N."/>
            <person name="Novod N."/>
            <person name="O'Neill B."/>
            <person name="Osman S."/>
            <person name="Markiewicz E."/>
            <person name="Oyono O.L."/>
            <person name="Patti C."/>
            <person name="Phunkhang P."/>
            <person name="Pierre F."/>
            <person name="Priest M."/>
            <person name="Raghuraman S."/>
            <person name="Rege F."/>
            <person name="Reyes R."/>
            <person name="Rise C."/>
            <person name="Rogov P."/>
            <person name="Ross K."/>
            <person name="Ryan E."/>
            <person name="Settipalli S."/>
            <person name="Shea T."/>
            <person name="Sherpa N."/>
            <person name="Shi L."/>
            <person name="Shih D."/>
            <person name="Sparrow T."/>
            <person name="Spaulding J."/>
            <person name="Stalker J."/>
            <person name="Stange-Thomann N."/>
            <person name="Stavropoulos S."/>
            <person name="Stone C."/>
            <person name="Strader C."/>
            <person name="Tesfaye S."/>
            <person name="Thomson T."/>
            <person name="Thoulutsang Y."/>
            <person name="Thoulutsang D."/>
            <person name="Topham K."/>
            <person name="Topping I."/>
            <person name="Tsamla T."/>
            <person name="Vassiliev H."/>
            <person name="Vo A."/>
            <person name="Wangchuk T."/>
            <person name="Wangdi T."/>
            <person name="Weiand M."/>
            <person name="Wilkinson J."/>
            <person name="Wilson A."/>
            <person name="Yadav S."/>
            <person name="Young G."/>
            <person name="Yu Q."/>
            <person name="Zembek L."/>
            <person name="Zhong D."/>
            <person name="Zimmer A."/>
            <person name="Zwirko Z."/>
            <person name="Jaffe D.B."/>
            <person name="Alvarez P."/>
            <person name="Brockman W."/>
            <person name="Butler J."/>
            <person name="Chin C."/>
            <person name="Gnerre S."/>
            <person name="Grabherr M."/>
            <person name="Kleber M."/>
            <person name="Mauceli E."/>
            <person name="MacCallum I."/>
        </authorList>
    </citation>
    <scope>NUCLEOTIDE SEQUENCE [LARGE SCALE GENOMIC DNA]</scope>
    <source>
        <strain evidence="3">Tucson 15287-2541.00</strain>
    </source>
</reference>
<name>B4K0V4_DROGR</name>
<dbReference type="InParanoid" id="B4K0V4"/>
<evidence type="ECO:0000313" key="3">
    <source>
        <dbReference type="Proteomes" id="UP000001070"/>
    </source>
</evidence>
<organism evidence="3">
    <name type="scientific">Drosophila grimshawi</name>
    <name type="common">Hawaiian fruit fly</name>
    <name type="synonym">Idiomyia grimshawi</name>
    <dbReference type="NCBI Taxonomy" id="7222"/>
    <lineage>
        <taxon>Eukaryota</taxon>
        <taxon>Metazoa</taxon>
        <taxon>Ecdysozoa</taxon>
        <taxon>Arthropoda</taxon>
        <taxon>Hexapoda</taxon>
        <taxon>Insecta</taxon>
        <taxon>Pterygota</taxon>
        <taxon>Neoptera</taxon>
        <taxon>Endopterygota</taxon>
        <taxon>Diptera</taxon>
        <taxon>Brachycera</taxon>
        <taxon>Muscomorpha</taxon>
        <taxon>Ephydroidea</taxon>
        <taxon>Drosophilidae</taxon>
        <taxon>Drosophila</taxon>
        <taxon>Hawaiian Drosophila</taxon>
    </lineage>
</organism>
<keyword evidence="3" id="KW-1185">Reference proteome</keyword>
<evidence type="ECO:0000313" key="2">
    <source>
        <dbReference type="EMBL" id="EDV93953.1"/>
    </source>
</evidence>